<name>G0SDB7_CHATD</name>
<feature type="compositionally biased region" description="Low complexity" evidence="4">
    <location>
        <begin position="802"/>
        <end position="815"/>
    </location>
</feature>
<feature type="region of interest" description="Disordered" evidence="4">
    <location>
        <begin position="501"/>
        <end position="738"/>
    </location>
</feature>
<feature type="compositionally biased region" description="Acidic residues" evidence="4">
    <location>
        <begin position="417"/>
        <end position="431"/>
    </location>
</feature>
<keyword evidence="2 3" id="KW-0175">Coiled coil</keyword>
<feature type="compositionally biased region" description="Pro residues" evidence="4">
    <location>
        <begin position="513"/>
        <end position="523"/>
    </location>
</feature>
<evidence type="ECO:0000256" key="2">
    <source>
        <dbReference type="ARBA" id="ARBA00023054"/>
    </source>
</evidence>
<dbReference type="KEGG" id="cthr:CTHT_0051210"/>
<dbReference type="InterPro" id="IPR021622">
    <property type="entry name" value="Afadin/alpha-actinin-bd"/>
</dbReference>
<dbReference type="eggNOG" id="ENOG502RZ1J">
    <property type="taxonomic scope" value="Eukaryota"/>
</dbReference>
<dbReference type="OrthoDB" id="312015at2759"/>
<feature type="region of interest" description="Disordered" evidence="4">
    <location>
        <begin position="839"/>
        <end position="858"/>
    </location>
</feature>
<feature type="compositionally biased region" description="Polar residues" evidence="4">
    <location>
        <begin position="589"/>
        <end position="598"/>
    </location>
</feature>
<dbReference type="GeneID" id="18259159"/>
<proteinExistence type="inferred from homology"/>
<feature type="compositionally biased region" description="Polar residues" evidence="4">
    <location>
        <begin position="549"/>
        <end position="562"/>
    </location>
</feature>
<evidence type="ECO:0000256" key="3">
    <source>
        <dbReference type="SAM" id="Coils"/>
    </source>
</evidence>
<feature type="coiled-coil region" evidence="3">
    <location>
        <begin position="213"/>
        <end position="241"/>
    </location>
</feature>
<accession>G0SDB7</accession>
<dbReference type="OMA" id="GRPICDE"/>
<dbReference type="Proteomes" id="UP000008066">
    <property type="component" value="Unassembled WGS sequence"/>
</dbReference>
<feature type="coiled-coil region" evidence="3">
    <location>
        <begin position="74"/>
        <end position="143"/>
    </location>
</feature>
<evidence type="ECO:0008006" key="7">
    <source>
        <dbReference type="Google" id="ProtNLM"/>
    </source>
</evidence>
<feature type="compositionally biased region" description="Low complexity" evidence="4">
    <location>
        <begin position="892"/>
        <end position="901"/>
    </location>
</feature>
<evidence type="ECO:0000313" key="6">
    <source>
        <dbReference type="Proteomes" id="UP000008066"/>
    </source>
</evidence>
<gene>
    <name evidence="5" type="ORF">CTHT_0051210</name>
</gene>
<dbReference type="Pfam" id="PF11559">
    <property type="entry name" value="ADIP"/>
    <property type="match status" value="1"/>
</dbReference>
<feature type="compositionally biased region" description="Low complexity" evidence="4">
    <location>
        <begin position="624"/>
        <end position="645"/>
    </location>
</feature>
<evidence type="ECO:0000256" key="1">
    <source>
        <dbReference type="ARBA" id="ARBA00009291"/>
    </source>
</evidence>
<feature type="compositionally biased region" description="Polar residues" evidence="4">
    <location>
        <begin position="704"/>
        <end position="713"/>
    </location>
</feature>
<dbReference type="HOGENOM" id="CLU_010128_0_0_1"/>
<sequence length="927" mass="100842">MIDLENLRTASLYINNQLLSRGLLRDGQSIDFAHPGDSESEVADTMGRIISLVNDLILRRDRDAEHRESLSATLRTLRAESLRQANDIQRLQEKHAEALRKAGASEAAEAAMRSQLRAAEQTIHRLKEEAARTKSLVAQTRAACANEVRKRDRQIESLKKAVTEAGRARGATKSPAITTVTVVGDVGGDADYAPQRDGTAAANDLRTETNAYLTELARNLSEENEELLQMIRRALDQLKEMSGWDDNMNGDGTVSPEQNSNNGHALVLATNMADLHAEVDAVLEHLRTILTNPSFVPIEEVVVREDEINRLRDGWEKMETRWKEAVHLIDGWRKRMQNSGRPVNVEELKMGLRLSPVKVSNVEETNHGLGLSLDAVSAPRSEMTDENRMHHCCEHHHHHQPEPMEIVPEPDVHEGEPDVFDEEPEPAVDDDDDMDDLDVNELDTEEPNVQILQQSVMMSQIGPLRDSYAAGNRGGRADPHHRRTREFYSPIAEENVWEYQHGPEEEPLRSPRLPYPAEKPPGSAPKKPALSLRPVPPEEEAASVPLPVSATTVNANSVIDTNPPQPPPKSNNEGAKRSTVASRNKRSDQAQQTATATRRVQREETRATSKTVASAAKEAKPVLRSRPSRSATTSTTASTAASRGRSPTRKADRDNHSTKSAPRARSVASAASSRSGPAAAKSAAASEKQAPSGSSKIHARASASEDTAPSPTRSPERTLKRVNSRLPLPRSSCNTGCATAAGNAALLPPQQSPMLTTETIAAKLAASEREADAARVKAKLKAARSNNLKSFPPPASSHAVEGETASGATTTGKSSLRSESDSATTSATGATAYCSCSCGHNPAVHTSPTRRARAGSMRYRDDDGVDELTLAEPQSHQQRSVDKERHKRSHSNVVAAAANKVATRRRSTLQPWELDALLQGQAVAVDR</sequence>
<evidence type="ECO:0000256" key="4">
    <source>
        <dbReference type="SAM" id="MobiDB-lite"/>
    </source>
</evidence>
<dbReference type="RefSeq" id="XP_006695463.1">
    <property type="nucleotide sequence ID" value="XM_006695400.1"/>
</dbReference>
<feature type="compositionally biased region" description="Low complexity" evidence="4">
    <location>
        <begin position="659"/>
        <end position="692"/>
    </location>
</feature>
<comment type="similarity">
    <text evidence="1">Belongs to the ADIP family.</text>
</comment>
<dbReference type="EMBL" id="GL988045">
    <property type="protein sequence ID" value="EGS18518.1"/>
    <property type="molecule type" value="Genomic_DNA"/>
</dbReference>
<reference evidence="5 6" key="1">
    <citation type="journal article" date="2011" name="Cell">
        <title>Insight into structure and assembly of the nuclear pore complex by utilizing the genome of a eukaryotic thermophile.</title>
        <authorList>
            <person name="Amlacher S."/>
            <person name="Sarges P."/>
            <person name="Flemming D."/>
            <person name="van Noort V."/>
            <person name="Kunze R."/>
            <person name="Devos D.P."/>
            <person name="Arumugam M."/>
            <person name="Bork P."/>
            <person name="Hurt E."/>
        </authorList>
    </citation>
    <scope>NUCLEOTIDE SEQUENCE [LARGE SCALE GENOMIC DNA]</scope>
    <source>
        <strain evidence="6">DSM 1495 / CBS 144.50 / IMI 039719</strain>
    </source>
</reference>
<feature type="region of interest" description="Disordered" evidence="4">
    <location>
        <begin position="785"/>
        <end position="823"/>
    </location>
</feature>
<feature type="region of interest" description="Disordered" evidence="4">
    <location>
        <begin position="412"/>
        <end position="431"/>
    </location>
</feature>
<dbReference type="AlphaFoldDB" id="G0SDB7"/>
<keyword evidence="6" id="KW-1185">Reference proteome</keyword>
<protein>
    <recommendedName>
        <fullName evidence="7">NIMA interactive protein</fullName>
    </recommendedName>
</protein>
<organism evidence="6">
    <name type="scientific">Chaetomium thermophilum (strain DSM 1495 / CBS 144.50 / IMI 039719)</name>
    <name type="common">Thermochaetoides thermophila</name>
    <dbReference type="NCBI Taxonomy" id="759272"/>
    <lineage>
        <taxon>Eukaryota</taxon>
        <taxon>Fungi</taxon>
        <taxon>Dikarya</taxon>
        <taxon>Ascomycota</taxon>
        <taxon>Pezizomycotina</taxon>
        <taxon>Sordariomycetes</taxon>
        <taxon>Sordariomycetidae</taxon>
        <taxon>Sordariales</taxon>
        <taxon>Chaetomiaceae</taxon>
        <taxon>Thermochaetoides</taxon>
    </lineage>
</organism>
<feature type="region of interest" description="Disordered" evidence="4">
    <location>
        <begin position="869"/>
        <end position="907"/>
    </location>
</feature>
<evidence type="ECO:0000313" key="5">
    <source>
        <dbReference type="EMBL" id="EGS18518.1"/>
    </source>
</evidence>